<name>A0ABQ5NA14_9CLOT</name>
<evidence type="ECO:0000313" key="3">
    <source>
        <dbReference type="Proteomes" id="UP001208567"/>
    </source>
</evidence>
<gene>
    <name evidence="2" type="ORF">bsdE14_34610</name>
</gene>
<evidence type="ECO:0000313" key="2">
    <source>
        <dbReference type="EMBL" id="GLC32051.1"/>
    </source>
</evidence>
<keyword evidence="3" id="KW-1185">Reference proteome</keyword>
<dbReference type="EMBL" id="BRXR01000001">
    <property type="protein sequence ID" value="GLC32051.1"/>
    <property type="molecule type" value="Genomic_DNA"/>
</dbReference>
<proteinExistence type="predicted"/>
<dbReference type="NCBIfam" id="NF045794">
    <property type="entry name" value="CsxC_fam"/>
    <property type="match status" value="1"/>
</dbReference>
<feature type="domain" description="DUF7852" evidence="1">
    <location>
        <begin position="65"/>
        <end position="146"/>
    </location>
</feature>
<comment type="caution">
    <text evidence="2">The sequence shown here is derived from an EMBL/GenBank/DDBJ whole genome shotgun (WGS) entry which is preliminary data.</text>
</comment>
<dbReference type="InterPro" id="IPR054845">
    <property type="entry name" value="Exosporium_prot_C"/>
</dbReference>
<dbReference type="Proteomes" id="UP001208567">
    <property type="component" value="Unassembled WGS sequence"/>
</dbReference>
<dbReference type="Pfam" id="PF25250">
    <property type="entry name" value="DUF7852"/>
    <property type="match status" value="1"/>
</dbReference>
<dbReference type="InterPro" id="IPR057174">
    <property type="entry name" value="DUF7852"/>
</dbReference>
<accession>A0ABQ5NA14</accession>
<reference evidence="2 3" key="1">
    <citation type="journal article" date="2024" name="Int. J. Syst. Evol. Microbiol.">
        <title>Clostridium omnivorum sp. nov., isolated from anoxic soil under the treatment of reductive soil disinfestation.</title>
        <authorList>
            <person name="Ueki A."/>
            <person name="Tonouchi A."/>
            <person name="Kaku N."/>
            <person name="Honma S."/>
            <person name="Ueki K."/>
        </authorList>
    </citation>
    <scope>NUCLEOTIDE SEQUENCE [LARGE SCALE GENOMIC DNA]</scope>
    <source>
        <strain evidence="2 3">E14</strain>
    </source>
</reference>
<sequence length="300" mass="34594">MTKDLKNNYDVKEEYQCDGYADEKMPSSNCECYSQVKRCKAQICSSKTLTECPGQDINPSGKYGPLVAKIPVVIAEKIIQIDIESVIKLEEPAIEIKRIKKNIFLTQCKLLPRSGMTCDGKIKSGKLFLKGYIRKNIEYATAKCHRDDKIVSGDIRHTTVNIPFECITLIKYAVPPVFCTRETQSELEIFDPCVLGKDMREQDFVDFECFTERPYCELEDVKIVEVDIEKDMDGHDMDCCCHEDKFEAFQTITEKMVVYLRLKVLQNQQVVIPGKKWESCEPSMDDYELPKESYRTSEDF</sequence>
<dbReference type="RefSeq" id="WP_264851362.1">
    <property type="nucleotide sequence ID" value="NZ_BRXR01000001.1"/>
</dbReference>
<organism evidence="2 3">
    <name type="scientific">Clostridium omnivorum</name>
    <dbReference type="NCBI Taxonomy" id="1604902"/>
    <lineage>
        <taxon>Bacteria</taxon>
        <taxon>Bacillati</taxon>
        <taxon>Bacillota</taxon>
        <taxon>Clostridia</taxon>
        <taxon>Eubacteriales</taxon>
        <taxon>Clostridiaceae</taxon>
        <taxon>Clostridium</taxon>
    </lineage>
</organism>
<evidence type="ECO:0000259" key="1">
    <source>
        <dbReference type="Pfam" id="PF25250"/>
    </source>
</evidence>
<protein>
    <recommendedName>
        <fullName evidence="1">DUF7852 domain-containing protein</fullName>
    </recommendedName>
</protein>